<reference evidence="3" key="1">
    <citation type="submission" date="2019-01" db="EMBL/GenBank/DDBJ databases">
        <title>Draft genomes of a novel of Sporanaerobacter strains.</title>
        <authorList>
            <person name="Ma S."/>
        </authorList>
    </citation>
    <scope>NUCLEOTIDE SEQUENCE [LARGE SCALE GENOMIC DNA]</scope>
    <source>
        <strain evidence="3">NJN-17</strain>
    </source>
</reference>
<dbReference type="RefSeq" id="WP_071138837.1">
    <property type="nucleotide sequence ID" value="NZ_CP035282.1"/>
</dbReference>
<keyword evidence="3" id="KW-1185">Reference proteome</keyword>
<proteinExistence type="predicted"/>
<accession>A0A410QC95</accession>
<feature type="transmembrane region" description="Helical" evidence="1">
    <location>
        <begin position="44"/>
        <end position="66"/>
    </location>
</feature>
<name>A0A410QC95_9FIRM</name>
<dbReference type="Proteomes" id="UP000287969">
    <property type="component" value="Chromosome"/>
</dbReference>
<evidence type="ECO:0000313" key="2">
    <source>
        <dbReference type="EMBL" id="QAT61539.1"/>
    </source>
</evidence>
<protein>
    <submittedName>
        <fullName evidence="2">Uncharacterized protein</fullName>
    </submittedName>
</protein>
<evidence type="ECO:0000256" key="1">
    <source>
        <dbReference type="SAM" id="Phobius"/>
    </source>
</evidence>
<dbReference type="InterPro" id="IPR043723">
    <property type="entry name" value="DUF5665"/>
</dbReference>
<dbReference type="EMBL" id="CP035282">
    <property type="protein sequence ID" value="QAT61539.1"/>
    <property type="molecule type" value="Genomic_DNA"/>
</dbReference>
<dbReference type="OrthoDB" id="1634137at2"/>
<dbReference type="AlphaFoldDB" id="A0A410QC95"/>
<dbReference type="KEGG" id="spoa:EQM13_08080"/>
<dbReference type="Pfam" id="PF18910">
    <property type="entry name" value="DUF5665"/>
    <property type="match status" value="1"/>
</dbReference>
<keyword evidence="1" id="KW-0472">Membrane</keyword>
<organism evidence="2 3">
    <name type="scientific">Acidilutibacter cellobiosedens</name>
    <dbReference type="NCBI Taxonomy" id="2507161"/>
    <lineage>
        <taxon>Bacteria</taxon>
        <taxon>Bacillati</taxon>
        <taxon>Bacillota</taxon>
        <taxon>Tissierellia</taxon>
        <taxon>Tissierellales</taxon>
        <taxon>Acidilutibacteraceae</taxon>
        <taxon>Acidilutibacter</taxon>
    </lineage>
</organism>
<keyword evidence="1" id="KW-0812">Transmembrane</keyword>
<evidence type="ECO:0000313" key="3">
    <source>
        <dbReference type="Proteomes" id="UP000287969"/>
    </source>
</evidence>
<gene>
    <name evidence="2" type="ORF">EQM13_08080</name>
</gene>
<keyword evidence="1" id="KW-1133">Transmembrane helix</keyword>
<sequence>MRRKKEIEKKIDDIALNLEKSKIGEYVDLINNRKKLLYLNFIQGLARGFGMAVGFTILGALVVYFLQRLIKLNIPLIGSFIAEIVNIVQYYLH</sequence>